<evidence type="ECO:0000313" key="7">
    <source>
        <dbReference type="EMBL" id="KZE08718.1"/>
    </source>
</evidence>
<dbReference type="InterPro" id="IPR001736">
    <property type="entry name" value="PLipase_D/transphosphatidylase"/>
</dbReference>
<evidence type="ECO:0000256" key="2">
    <source>
        <dbReference type="ARBA" id="ARBA00004613"/>
    </source>
</evidence>
<evidence type="ECO:0000313" key="8">
    <source>
        <dbReference type="Proteomes" id="UP000076609"/>
    </source>
</evidence>
<gene>
    <name evidence="7" type="ORF">AVT10_07275</name>
</gene>
<dbReference type="EMBL" id="LQQO01000061">
    <property type="protein sequence ID" value="KZE08718.1"/>
    <property type="molecule type" value="Genomic_DNA"/>
</dbReference>
<evidence type="ECO:0000259" key="6">
    <source>
        <dbReference type="PROSITE" id="PS50035"/>
    </source>
</evidence>
<comment type="function">
    <text evidence="1">Could be a virulence factor.</text>
</comment>
<evidence type="ECO:0000256" key="5">
    <source>
        <dbReference type="ARBA" id="ARBA00029594"/>
    </source>
</evidence>
<evidence type="ECO:0000256" key="4">
    <source>
        <dbReference type="ARBA" id="ARBA00022525"/>
    </source>
</evidence>
<sequence>MGAGMHDGQEPTFTVAGNRLTLLTEGPERLSALLALIDGARHSLRFLFYIWEEDASGVRVRDALVDAARRGVQVSLIVDGLGAEAAANRRFFEPLRAAGGDVCVFVPRIGRRYLLRNHQKLALADDARVIVGGFNIEDAYFGTIEDQAWRDLGLIVEGPAAGRLAGYFDALKAWTALPGAPLRKLSRLLNEWSEDSGPIRWLLGGPSRRLSPWARMVKYEIRHSERIDMIAAYFAPGPLMTRRLDRAARRTRLRIVVPAKTDHAIALLAARFTYRSLLRHGAELYEYRPTKLHTKLFVADDAVHIGSANFDMRSMFLNMELMLRVEDAAFAAHLRAYMDREVAQSQRVTRELNRARAGWWTRTKQAGAYFVMAVLDPEITVWLNRD</sequence>
<dbReference type="PANTHER" id="PTHR21248">
    <property type="entry name" value="CARDIOLIPIN SYNTHASE"/>
    <property type="match status" value="1"/>
</dbReference>
<protein>
    <recommendedName>
        <fullName evidence="3">Phospholipase D</fullName>
    </recommendedName>
    <alternativeName>
        <fullName evidence="5">Choline phosphatase</fullName>
    </alternativeName>
</protein>
<dbReference type="CDD" id="cd09110">
    <property type="entry name" value="PLDc_CLS_1"/>
    <property type="match status" value="1"/>
</dbReference>
<dbReference type="InterPro" id="IPR025202">
    <property type="entry name" value="PLD-like_dom"/>
</dbReference>
<organism evidence="7 8">
    <name type="scientific">Sphingomonas hankookensis</name>
    <dbReference type="NCBI Taxonomy" id="563996"/>
    <lineage>
        <taxon>Bacteria</taxon>
        <taxon>Pseudomonadati</taxon>
        <taxon>Pseudomonadota</taxon>
        <taxon>Alphaproteobacteria</taxon>
        <taxon>Sphingomonadales</taxon>
        <taxon>Sphingomonadaceae</taxon>
        <taxon>Sphingomonas</taxon>
    </lineage>
</organism>
<reference evidence="8" key="1">
    <citation type="submission" date="2016-01" db="EMBL/GenBank/DDBJ databases">
        <title>Draft genome of Chromobacterium sp. F49.</title>
        <authorList>
            <person name="Hong K.W."/>
        </authorList>
    </citation>
    <scope>NUCLEOTIDE SEQUENCE [LARGE SCALE GENOMIC DNA]</scope>
    <source>
        <strain evidence="8">CN3</strain>
    </source>
</reference>
<dbReference type="Gene3D" id="3.30.870.10">
    <property type="entry name" value="Endonuclease Chain A"/>
    <property type="match status" value="2"/>
</dbReference>
<dbReference type="Proteomes" id="UP000076609">
    <property type="component" value="Unassembled WGS sequence"/>
</dbReference>
<comment type="subcellular location">
    <subcellularLocation>
        <location evidence="2">Secreted</location>
    </subcellularLocation>
</comment>
<dbReference type="PROSITE" id="PS50035">
    <property type="entry name" value="PLD"/>
    <property type="match status" value="2"/>
</dbReference>
<feature type="domain" description="PLD phosphodiesterase" evidence="6">
    <location>
        <begin position="113"/>
        <end position="140"/>
    </location>
</feature>
<dbReference type="PANTHER" id="PTHR21248:SF12">
    <property type="entry name" value="CARDIOLIPIN SYNTHASE C"/>
    <property type="match status" value="1"/>
</dbReference>
<comment type="caution">
    <text evidence="7">The sequence shown here is derived from an EMBL/GenBank/DDBJ whole genome shotgun (WGS) entry which is preliminary data.</text>
</comment>
<evidence type="ECO:0000256" key="3">
    <source>
        <dbReference type="ARBA" id="ARBA00018392"/>
    </source>
</evidence>
<accession>A0ABR5Y833</accession>
<dbReference type="Pfam" id="PF13091">
    <property type="entry name" value="PLDc_2"/>
    <property type="match status" value="2"/>
</dbReference>
<keyword evidence="4" id="KW-0964">Secreted</keyword>
<proteinExistence type="predicted"/>
<evidence type="ECO:0000256" key="1">
    <source>
        <dbReference type="ARBA" id="ARBA00003145"/>
    </source>
</evidence>
<feature type="domain" description="PLD phosphodiesterase" evidence="6">
    <location>
        <begin position="288"/>
        <end position="314"/>
    </location>
</feature>
<keyword evidence="8" id="KW-1185">Reference proteome</keyword>
<name>A0ABR5Y833_9SPHN</name>
<dbReference type="SUPFAM" id="SSF56024">
    <property type="entry name" value="Phospholipase D/nuclease"/>
    <property type="match status" value="2"/>
</dbReference>
<dbReference type="SMART" id="SM00155">
    <property type="entry name" value="PLDc"/>
    <property type="match status" value="2"/>
</dbReference>